<keyword evidence="1" id="KW-0812">Transmembrane</keyword>
<protein>
    <submittedName>
        <fullName evidence="2">DUF3784 domain-containing protein</fullName>
    </submittedName>
</protein>
<proteinExistence type="predicted"/>
<keyword evidence="1" id="KW-0472">Membrane</keyword>
<feature type="transmembrane region" description="Helical" evidence="1">
    <location>
        <begin position="68"/>
        <end position="93"/>
    </location>
</feature>
<gene>
    <name evidence="2" type="ORF">PRVXH_000313</name>
</gene>
<dbReference type="RefSeq" id="WP_353893563.1">
    <property type="nucleotide sequence ID" value="NZ_CP159485.1"/>
</dbReference>
<dbReference type="AlphaFoldDB" id="A0AAU8HUD3"/>
<feature type="transmembrane region" description="Helical" evidence="1">
    <location>
        <begin position="6"/>
        <end position="23"/>
    </location>
</feature>
<reference evidence="2" key="2">
    <citation type="submission" date="2024-06" db="EMBL/GenBank/DDBJ databases">
        <authorList>
            <person name="Petrova K.O."/>
            <person name="Toshchakov S.V."/>
            <person name="Boltjanskaja Y.V."/>
            <person name="Kevbrin V.V."/>
        </authorList>
    </citation>
    <scope>NUCLEOTIDE SEQUENCE</scope>
    <source>
        <strain evidence="2">Z-710</strain>
    </source>
</reference>
<keyword evidence="1" id="KW-1133">Transmembrane helix</keyword>
<sequence>MLTYFIILTIAAVVCLVIGWLIWKKQKTSLIHGYHLDNIEDMDGYSRAVGKSIFILGIWMLLNGSISFLPIISTNIAASILVAGVAIFVIAMLKIQKKYSGRLL</sequence>
<dbReference type="EMBL" id="CP159485">
    <property type="protein sequence ID" value="XCI29014.1"/>
    <property type="molecule type" value="Genomic_DNA"/>
</dbReference>
<dbReference type="Pfam" id="PF12650">
    <property type="entry name" value="DUF3784"/>
    <property type="match status" value="1"/>
</dbReference>
<evidence type="ECO:0000256" key="1">
    <source>
        <dbReference type="SAM" id="Phobius"/>
    </source>
</evidence>
<accession>A0AAU8HUD3</accession>
<name>A0AAU8HUD3_9FIRM</name>
<organism evidence="2">
    <name type="scientific">Proteinivorax hydrogeniformans</name>
    <dbReference type="NCBI Taxonomy" id="1826727"/>
    <lineage>
        <taxon>Bacteria</taxon>
        <taxon>Bacillati</taxon>
        <taxon>Bacillota</taxon>
        <taxon>Clostridia</taxon>
        <taxon>Eubacteriales</taxon>
        <taxon>Proteinivoracaceae</taxon>
        <taxon>Proteinivorax</taxon>
    </lineage>
</organism>
<reference evidence="2" key="1">
    <citation type="journal article" date="2018" name="Antonie Van Leeuwenhoek">
        <title>Proteinivorax hydrogeniformans sp. nov., an anaerobic, haloalkaliphilic bacterium fermenting proteinaceous compounds with high hydrogen production.</title>
        <authorList>
            <person name="Boltyanskaya Y."/>
            <person name="Detkova E."/>
            <person name="Pimenov N."/>
            <person name="Kevbrin V."/>
        </authorList>
    </citation>
    <scope>NUCLEOTIDE SEQUENCE</scope>
    <source>
        <strain evidence="2">Z-710</strain>
    </source>
</reference>
<dbReference type="InterPro" id="IPR017259">
    <property type="entry name" value="UCP037672"/>
</dbReference>
<feature type="transmembrane region" description="Helical" evidence="1">
    <location>
        <begin position="44"/>
        <end position="62"/>
    </location>
</feature>
<evidence type="ECO:0000313" key="2">
    <source>
        <dbReference type="EMBL" id="XCI29014.1"/>
    </source>
</evidence>